<keyword evidence="1" id="KW-0812">Transmembrane</keyword>
<keyword evidence="1" id="KW-0472">Membrane</keyword>
<evidence type="ECO:0000313" key="3">
    <source>
        <dbReference type="EMBL" id="KAK8780015.1"/>
    </source>
</evidence>
<dbReference type="EMBL" id="JARKHS020034785">
    <property type="protein sequence ID" value="KAK8757813.1"/>
    <property type="molecule type" value="Genomic_DNA"/>
</dbReference>
<keyword evidence="1" id="KW-1133">Transmembrane helix</keyword>
<dbReference type="AlphaFoldDB" id="A0AAQ4EZH5"/>
<gene>
    <name evidence="2" type="ORF">V5799_004555</name>
    <name evidence="3" type="ORF">V5799_018644</name>
</gene>
<proteinExistence type="predicted"/>
<feature type="transmembrane region" description="Helical" evidence="1">
    <location>
        <begin position="115"/>
        <end position="134"/>
    </location>
</feature>
<feature type="transmembrane region" description="Helical" evidence="1">
    <location>
        <begin position="57"/>
        <end position="79"/>
    </location>
</feature>
<reference evidence="3 4" key="1">
    <citation type="journal article" date="2023" name="Arcadia Sci">
        <title>De novo assembly of a long-read Amblyomma americanum tick genome.</title>
        <authorList>
            <person name="Chou S."/>
            <person name="Poskanzer K.E."/>
            <person name="Rollins M."/>
            <person name="Thuy-Boun P.S."/>
        </authorList>
    </citation>
    <scope>NUCLEOTIDE SEQUENCE [LARGE SCALE GENOMIC DNA]</scope>
    <source>
        <strain evidence="3">F_SG_1</strain>
        <tissue evidence="3">Salivary glands</tissue>
    </source>
</reference>
<name>A0AAQ4EZH5_AMBAM</name>
<organism evidence="3 4">
    <name type="scientific">Amblyomma americanum</name>
    <name type="common">Lone star tick</name>
    <dbReference type="NCBI Taxonomy" id="6943"/>
    <lineage>
        <taxon>Eukaryota</taxon>
        <taxon>Metazoa</taxon>
        <taxon>Ecdysozoa</taxon>
        <taxon>Arthropoda</taxon>
        <taxon>Chelicerata</taxon>
        <taxon>Arachnida</taxon>
        <taxon>Acari</taxon>
        <taxon>Parasitiformes</taxon>
        <taxon>Ixodida</taxon>
        <taxon>Ixodoidea</taxon>
        <taxon>Ixodidae</taxon>
        <taxon>Amblyomminae</taxon>
        <taxon>Amblyomma</taxon>
    </lineage>
</organism>
<comment type="caution">
    <text evidence="3">The sequence shown here is derived from an EMBL/GenBank/DDBJ whole genome shotgun (WGS) entry which is preliminary data.</text>
</comment>
<evidence type="ECO:0000313" key="4">
    <source>
        <dbReference type="Proteomes" id="UP001321473"/>
    </source>
</evidence>
<reference evidence="3" key="2">
    <citation type="submission" date="2023-03" db="EMBL/GenBank/DDBJ databases">
        <authorList>
            <person name="Thuy-Boun P."/>
        </authorList>
    </citation>
    <scope>NUCLEOTIDE SEQUENCE</scope>
    <source>
        <strain evidence="3">F_SG_1</strain>
        <tissue evidence="3">Salivary glands</tissue>
    </source>
</reference>
<protein>
    <submittedName>
        <fullName evidence="3">Uncharacterized protein</fullName>
    </submittedName>
</protein>
<evidence type="ECO:0000256" key="1">
    <source>
        <dbReference type="SAM" id="Phobius"/>
    </source>
</evidence>
<dbReference type="EMBL" id="JARKHS020009271">
    <property type="protein sequence ID" value="KAK8780015.1"/>
    <property type="molecule type" value="Genomic_DNA"/>
</dbReference>
<accession>A0AAQ4EZH5</accession>
<keyword evidence="4" id="KW-1185">Reference proteome</keyword>
<feature type="transmembrane region" description="Helical" evidence="1">
    <location>
        <begin position="85"/>
        <end position="103"/>
    </location>
</feature>
<evidence type="ECO:0000313" key="2">
    <source>
        <dbReference type="EMBL" id="KAK8757813.1"/>
    </source>
</evidence>
<reference evidence="3" key="3">
    <citation type="submission" date="2024-02" db="EMBL/GenBank/DDBJ databases">
        <authorList>
            <person name="Mcdaniel E.A."/>
            <person name="Celebi F.M."/>
            <person name="Reiter T."/>
            <person name="Weiss E.C."/>
            <person name="Chou S."/>
        </authorList>
    </citation>
    <scope>NUCLEOTIDE SEQUENCE</scope>
    <source>
        <strain evidence="3">F_SG_1</strain>
        <tissue evidence="3">Salivary glands</tissue>
    </source>
</reference>
<sequence>MLYDKIYDLILLPPTPDILLRYTFFYRDAQFSPCHMCFMSRPEGLAQPSFLDSWQSLWILLLGLSSSGASVLAVVLMHARLCTSSGFLVPSGLTMSLVATLFGRSSGPIRVQSTPARLAVVFWMAGALFLAVFLQTSITASKNVPASVPNLESHEELVNAIRSGKYLPCAQRTTRRYMNDTVTEYFKLFGDTFQRCGSPCFQGHGEHLCYERAVRGTHVYIATCCAHHLAVAATYGLVTGKESLGLALQACVANINWPLR</sequence>
<dbReference type="Proteomes" id="UP001321473">
    <property type="component" value="Unassembled WGS sequence"/>
</dbReference>